<feature type="transmembrane region" description="Helical" evidence="1">
    <location>
        <begin position="52"/>
        <end position="68"/>
    </location>
</feature>
<keyword evidence="1" id="KW-0812">Transmembrane</keyword>
<evidence type="ECO:0000256" key="1">
    <source>
        <dbReference type="SAM" id="Phobius"/>
    </source>
</evidence>
<proteinExistence type="predicted"/>
<evidence type="ECO:0000313" key="2">
    <source>
        <dbReference type="Proteomes" id="UP000887574"/>
    </source>
</evidence>
<evidence type="ECO:0000313" key="3">
    <source>
        <dbReference type="WBParaSite" id="jg21851"/>
    </source>
</evidence>
<dbReference type="AlphaFoldDB" id="A0A915DQI6"/>
<accession>A0A915DQI6</accession>
<name>A0A915DQI6_9BILA</name>
<keyword evidence="1" id="KW-0472">Membrane</keyword>
<sequence>MDWKSVSSRIRVNSKRVFPTAFNDKRMRASAIAFILCSTSLALFQNFDVLFNTFVHLFGLFVVCNLVGGYRQYKYTCQAVILALFVAQVFPLD</sequence>
<reference evidence="3" key="1">
    <citation type="submission" date="2022-11" db="UniProtKB">
        <authorList>
            <consortium name="WormBaseParasite"/>
        </authorList>
    </citation>
    <scope>IDENTIFICATION</scope>
</reference>
<keyword evidence="1" id="KW-1133">Transmembrane helix</keyword>
<protein>
    <submittedName>
        <fullName evidence="3">Uncharacterized protein</fullName>
    </submittedName>
</protein>
<keyword evidence="2" id="KW-1185">Reference proteome</keyword>
<organism evidence="2 3">
    <name type="scientific">Ditylenchus dipsaci</name>
    <dbReference type="NCBI Taxonomy" id="166011"/>
    <lineage>
        <taxon>Eukaryota</taxon>
        <taxon>Metazoa</taxon>
        <taxon>Ecdysozoa</taxon>
        <taxon>Nematoda</taxon>
        <taxon>Chromadorea</taxon>
        <taxon>Rhabditida</taxon>
        <taxon>Tylenchina</taxon>
        <taxon>Tylenchomorpha</taxon>
        <taxon>Sphaerularioidea</taxon>
        <taxon>Anguinidae</taxon>
        <taxon>Anguininae</taxon>
        <taxon>Ditylenchus</taxon>
    </lineage>
</organism>
<feature type="transmembrane region" description="Helical" evidence="1">
    <location>
        <begin position="75"/>
        <end position="92"/>
    </location>
</feature>
<dbReference type="Proteomes" id="UP000887574">
    <property type="component" value="Unplaced"/>
</dbReference>
<dbReference type="WBParaSite" id="jg21851">
    <property type="protein sequence ID" value="jg21851"/>
    <property type="gene ID" value="jg21851"/>
</dbReference>